<evidence type="ECO:0000256" key="2">
    <source>
        <dbReference type="ARBA" id="ARBA00022679"/>
    </source>
</evidence>
<dbReference type="GO" id="GO:0032259">
    <property type="term" value="P:methylation"/>
    <property type="evidence" value="ECO:0007669"/>
    <property type="project" value="UniProtKB-KW"/>
</dbReference>
<evidence type="ECO:0000256" key="1">
    <source>
        <dbReference type="ARBA" id="ARBA00022603"/>
    </source>
</evidence>
<dbReference type="InterPro" id="IPR038375">
    <property type="entry name" value="NDUFAF7_sf"/>
</dbReference>
<name>A0ABY4W8A7_9PROT</name>
<reference evidence="3" key="1">
    <citation type="submission" date="2022-06" db="EMBL/GenBank/DDBJ databases">
        <title>Sneathiella actinostolidae sp. nov., isolated from a sea anemonein the Western Pacific Ocean.</title>
        <authorList>
            <person name="Wei M.J."/>
        </authorList>
    </citation>
    <scope>NUCLEOTIDE SEQUENCE</scope>
    <source>
        <strain evidence="3">PHK-P5</strain>
    </source>
</reference>
<protein>
    <submittedName>
        <fullName evidence="3">SAM-dependent methyltransferase</fullName>
        <ecNumber evidence="3">2.1.1.-</ecNumber>
    </submittedName>
</protein>
<keyword evidence="2 3" id="KW-0808">Transferase</keyword>
<gene>
    <name evidence="3" type="ORF">NBZ79_05135</name>
</gene>
<dbReference type="GO" id="GO:0008168">
    <property type="term" value="F:methyltransferase activity"/>
    <property type="evidence" value="ECO:0007669"/>
    <property type="project" value="UniProtKB-KW"/>
</dbReference>
<dbReference type="PANTHER" id="PTHR12049">
    <property type="entry name" value="PROTEIN ARGININE METHYLTRANSFERASE NDUFAF7, MITOCHONDRIAL"/>
    <property type="match status" value="1"/>
</dbReference>
<evidence type="ECO:0000313" key="4">
    <source>
        <dbReference type="Proteomes" id="UP001056291"/>
    </source>
</evidence>
<proteinExistence type="predicted"/>
<organism evidence="3 4">
    <name type="scientific">Sneathiella marina</name>
    <dbReference type="NCBI Taxonomy" id="2950108"/>
    <lineage>
        <taxon>Bacteria</taxon>
        <taxon>Pseudomonadati</taxon>
        <taxon>Pseudomonadota</taxon>
        <taxon>Alphaproteobacteria</taxon>
        <taxon>Sneathiellales</taxon>
        <taxon>Sneathiellaceae</taxon>
        <taxon>Sneathiella</taxon>
    </lineage>
</organism>
<sequence length="355" mass="39232">MTPLTKILREKIEKHGALSVHDYMEAALSHPEYGYYTRQNPFGKSGDFVTAPEISQMFGELIGLWCIDTWSKLGEPAQFNLMELGPGNGTLLADALRSGALVPEFIDAAHIHLVETSDRLRIRQKAALSHPSIFWYSDIPDLDNGPTIIIANEFFDALPIHQYEATAGKWYERFIDWKDDQFAFSVDTVSHKTLPPPSDADSNLILEICPQGIKCLNSISQSLQKFGGAALIIDYGSANAIYGDSFQAVRDHTIQNPLVDPGMSDLTAHVKFPQLISEARKYPVDIHGPTSQGRFLERLGIEARAALLKRSATEEQRKTITSSLRRLTSAAEMGTLFKVLAISSGLTAPPEGFDL</sequence>
<dbReference type="EC" id="2.1.1.-" evidence="3"/>
<dbReference type="PANTHER" id="PTHR12049:SF7">
    <property type="entry name" value="PROTEIN ARGININE METHYLTRANSFERASE NDUFAF7, MITOCHONDRIAL"/>
    <property type="match status" value="1"/>
</dbReference>
<dbReference type="Gene3D" id="3.40.50.12710">
    <property type="match status" value="1"/>
</dbReference>
<keyword evidence="1 3" id="KW-0489">Methyltransferase</keyword>
<dbReference type="InterPro" id="IPR029063">
    <property type="entry name" value="SAM-dependent_MTases_sf"/>
</dbReference>
<dbReference type="EMBL" id="CP098747">
    <property type="protein sequence ID" value="USG62363.1"/>
    <property type="molecule type" value="Genomic_DNA"/>
</dbReference>
<evidence type="ECO:0000313" key="3">
    <source>
        <dbReference type="EMBL" id="USG62363.1"/>
    </source>
</evidence>
<dbReference type="Proteomes" id="UP001056291">
    <property type="component" value="Chromosome"/>
</dbReference>
<dbReference type="InterPro" id="IPR003788">
    <property type="entry name" value="NDUFAF7"/>
</dbReference>
<dbReference type="Pfam" id="PF02636">
    <property type="entry name" value="Methyltransf_28"/>
    <property type="match status" value="1"/>
</dbReference>
<accession>A0ABY4W8A7</accession>
<dbReference type="RefSeq" id="WP_251936066.1">
    <property type="nucleotide sequence ID" value="NZ_CP098747.1"/>
</dbReference>
<keyword evidence="4" id="KW-1185">Reference proteome</keyword>
<dbReference type="SUPFAM" id="SSF53335">
    <property type="entry name" value="S-adenosyl-L-methionine-dependent methyltransferases"/>
    <property type="match status" value="1"/>
</dbReference>